<accession>A0ABQ7X5L1</accession>
<sequence>THFSSATWLTYLADVPLPDPPEQSHSPPEFPELPTHPRLPTHPIPMRDHGDFQRVVVDALHAIWARVSQCRCVTSGSVRARSPSAAGPSCQRHDDSDDDDTDED</sequence>
<gene>
    <name evidence="2" type="ORF">HID58_094898</name>
</gene>
<protein>
    <submittedName>
        <fullName evidence="2">Uncharacterized protein</fullName>
    </submittedName>
</protein>
<reference evidence="2 3" key="1">
    <citation type="submission" date="2021-05" db="EMBL/GenBank/DDBJ databases">
        <title>Genome Assembly of Synthetic Allotetraploid Brassica napus Reveals Homoeologous Exchanges between Subgenomes.</title>
        <authorList>
            <person name="Davis J.T."/>
        </authorList>
    </citation>
    <scope>NUCLEOTIDE SEQUENCE [LARGE SCALE GENOMIC DNA]</scope>
    <source>
        <strain evidence="3">cv. Da-Ae</strain>
        <tissue evidence="2">Seedling</tissue>
    </source>
</reference>
<evidence type="ECO:0000256" key="1">
    <source>
        <dbReference type="SAM" id="MobiDB-lite"/>
    </source>
</evidence>
<organism evidence="2 3">
    <name type="scientific">Brassica napus</name>
    <name type="common">Rape</name>
    <dbReference type="NCBI Taxonomy" id="3708"/>
    <lineage>
        <taxon>Eukaryota</taxon>
        <taxon>Viridiplantae</taxon>
        <taxon>Streptophyta</taxon>
        <taxon>Embryophyta</taxon>
        <taxon>Tracheophyta</taxon>
        <taxon>Spermatophyta</taxon>
        <taxon>Magnoliopsida</taxon>
        <taxon>eudicotyledons</taxon>
        <taxon>Gunneridae</taxon>
        <taxon>Pentapetalae</taxon>
        <taxon>rosids</taxon>
        <taxon>malvids</taxon>
        <taxon>Brassicales</taxon>
        <taxon>Brassicaceae</taxon>
        <taxon>Brassiceae</taxon>
        <taxon>Brassica</taxon>
    </lineage>
</organism>
<comment type="caution">
    <text evidence="2">The sequence shown here is derived from an EMBL/GenBank/DDBJ whole genome shotgun (WGS) entry which is preliminary data.</text>
</comment>
<evidence type="ECO:0000313" key="3">
    <source>
        <dbReference type="Proteomes" id="UP000824890"/>
    </source>
</evidence>
<name>A0ABQ7X5L1_BRANA</name>
<evidence type="ECO:0000313" key="2">
    <source>
        <dbReference type="EMBL" id="KAH0851230.1"/>
    </source>
</evidence>
<dbReference type="Proteomes" id="UP000824890">
    <property type="component" value="Unassembled WGS sequence"/>
</dbReference>
<feature type="region of interest" description="Disordered" evidence="1">
    <location>
        <begin position="14"/>
        <end position="46"/>
    </location>
</feature>
<feature type="non-terminal residue" evidence="2">
    <location>
        <position position="1"/>
    </location>
</feature>
<dbReference type="EMBL" id="JAGKQM010001810">
    <property type="protein sequence ID" value="KAH0851230.1"/>
    <property type="molecule type" value="Genomic_DNA"/>
</dbReference>
<feature type="region of interest" description="Disordered" evidence="1">
    <location>
        <begin position="75"/>
        <end position="104"/>
    </location>
</feature>
<proteinExistence type="predicted"/>
<keyword evidence="3" id="KW-1185">Reference proteome</keyword>